<comment type="cofactor">
    <cofactor evidence="1 9">
        <name>pyridoxal 5'-phosphate</name>
        <dbReference type="ChEBI" id="CHEBI:597326"/>
    </cofactor>
</comment>
<comment type="similarity">
    <text evidence="3 9">Belongs to the class-II pyridoxal-phosphate-dependent aminotransferase family. Histidinol-phosphate aminotransferase subfamily.</text>
</comment>
<dbReference type="InterPro" id="IPR015422">
    <property type="entry name" value="PyrdxlP-dep_Trfase_small"/>
</dbReference>
<reference evidence="11" key="1">
    <citation type="submission" date="2021-02" db="EMBL/GenBank/DDBJ databases">
        <title>Genome sequence of Rhodospirillales sp. strain TMPK1 isolated from soil.</title>
        <authorList>
            <person name="Nakai R."/>
            <person name="Kusada H."/>
            <person name="Tamaki H."/>
        </authorList>
    </citation>
    <scope>NUCLEOTIDE SEQUENCE</scope>
    <source>
        <strain evidence="11">TMPK1</strain>
    </source>
</reference>
<evidence type="ECO:0000256" key="4">
    <source>
        <dbReference type="ARBA" id="ARBA00011738"/>
    </source>
</evidence>
<dbReference type="Proteomes" id="UP000681075">
    <property type="component" value="Unassembled WGS sequence"/>
</dbReference>
<evidence type="ECO:0000313" key="11">
    <source>
        <dbReference type="EMBL" id="GIL38823.1"/>
    </source>
</evidence>
<feature type="domain" description="Aminotransferase class I/classII large" evidence="10">
    <location>
        <begin position="29"/>
        <end position="356"/>
    </location>
</feature>
<dbReference type="GO" id="GO:0004400">
    <property type="term" value="F:histidinol-phosphate transaminase activity"/>
    <property type="evidence" value="ECO:0007669"/>
    <property type="project" value="UniProtKB-UniRule"/>
</dbReference>
<dbReference type="AlphaFoldDB" id="A0A8S8X711"/>
<evidence type="ECO:0000256" key="5">
    <source>
        <dbReference type="ARBA" id="ARBA00022576"/>
    </source>
</evidence>
<dbReference type="InterPro" id="IPR015421">
    <property type="entry name" value="PyrdxlP-dep_Trfase_major"/>
</dbReference>
<dbReference type="GO" id="GO:0030170">
    <property type="term" value="F:pyridoxal phosphate binding"/>
    <property type="evidence" value="ECO:0007669"/>
    <property type="project" value="InterPro"/>
</dbReference>
<dbReference type="InterPro" id="IPR004839">
    <property type="entry name" value="Aminotransferase_I/II_large"/>
</dbReference>
<dbReference type="Gene3D" id="3.40.640.10">
    <property type="entry name" value="Type I PLP-dependent aspartate aminotransferase-like (Major domain)"/>
    <property type="match status" value="1"/>
</dbReference>
<keyword evidence="9" id="KW-0028">Amino-acid biosynthesis</keyword>
<comment type="pathway">
    <text evidence="2 9">Amino-acid biosynthesis; L-histidine biosynthesis; L-histidine from 5-phospho-alpha-D-ribose 1-diphosphate: step 7/9.</text>
</comment>
<sequence length="364" mass="39062">MTKLPTPRPGILDIAPYIGGEAKAPGTTRQIRLASNEGALGTNPAVSDALHAYATDPHRYPDGTALALRQALAKLHGLDAERIVCGAGSDELLQMLAKAYAGPGDEVISSQHGFLIYPIAAKAAGATPVEVPAAKTLGADLDAIAARVNAHTRLIFLANPNNPTGTMFSQSELEGLLKKLPSNVLLVLDNAYAEYVDRADYPQGFDLVDRYPNLVVTRTFSKIYALAGLRLGWCYASAPVADVLNRVRGPFNISQAAIACGVAAVEDQAFIQKSAAHNKEWRAWTIAELGKLGLRVLPSQGNFVLVDFRTHGAETVRQALKERGILVRQMNAYGLPDYLRITIGTGDEMREVVDALRTILQQAA</sequence>
<dbReference type="Pfam" id="PF00155">
    <property type="entry name" value="Aminotran_1_2"/>
    <property type="match status" value="1"/>
</dbReference>
<dbReference type="GO" id="GO:0000105">
    <property type="term" value="P:L-histidine biosynthetic process"/>
    <property type="evidence" value="ECO:0007669"/>
    <property type="project" value="UniProtKB-UniRule"/>
</dbReference>
<comment type="caution">
    <text evidence="11">The sequence shown here is derived from an EMBL/GenBank/DDBJ whole genome shotgun (WGS) entry which is preliminary data.</text>
</comment>
<evidence type="ECO:0000256" key="6">
    <source>
        <dbReference type="ARBA" id="ARBA00022679"/>
    </source>
</evidence>
<evidence type="ECO:0000259" key="10">
    <source>
        <dbReference type="Pfam" id="PF00155"/>
    </source>
</evidence>
<dbReference type="RefSeq" id="WP_420241884.1">
    <property type="nucleotide sequence ID" value="NZ_BOPV01000001.1"/>
</dbReference>
<dbReference type="EC" id="2.6.1.9" evidence="9"/>
<dbReference type="PANTHER" id="PTHR43643:SF3">
    <property type="entry name" value="HISTIDINOL-PHOSPHATE AMINOTRANSFERASE"/>
    <property type="match status" value="1"/>
</dbReference>
<keyword evidence="7 9" id="KW-0663">Pyridoxal phosphate</keyword>
<protein>
    <recommendedName>
        <fullName evidence="9">Histidinol-phosphate aminotransferase</fullName>
        <ecNumber evidence="9">2.6.1.9</ecNumber>
    </recommendedName>
    <alternativeName>
        <fullName evidence="9">Imidazole acetol-phosphate transaminase</fullName>
    </alternativeName>
</protein>
<proteinExistence type="inferred from homology"/>
<evidence type="ECO:0000313" key="12">
    <source>
        <dbReference type="Proteomes" id="UP000681075"/>
    </source>
</evidence>
<keyword evidence="5 9" id="KW-0032">Aminotransferase</keyword>
<dbReference type="Gene3D" id="3.90.1150.10">
    <property type="entry name" value="Aspartate Aminotransferase, domain 1"/>
    <property type="match status" value="1"/>
</dbReference>
<evidence type="ECO:0000256" key="7">
    <source>
        <dbReference type="ARBA" id="ARBA00022898"/>
    </source>
</evidence>
<evidence type="ECO:0000256" key="8">
    <source>
        <dbReference type="ARBA" id="ARBA00047481"/>
    </source>
</evidence>
<dbReference type="InterPro" id="IPR005861">
    <property type="entry name" value="HisP_aminotrans"/>
</dbReference>
<dbReference type="InterPro" id="IPR015424">
    <property type="entry name" value="PyrdxlP-dep_Trfase"/>
</dbReference>
<dbReference type="CDD" id="cd00609">
    <property type="entry name" value="AAT_like"/>
    <property type="match status" value="1"/>
</dbReference>
<name>A0A8S8X711_9PROT</name>
<organism evidence="11 12">
    <name type="scientific">Roseiterribacter gracilis</name>
    <dbReference type="NCBI Taxonomy" id="2812848"/>
    <lineage>
        <taxon>Bacteria</taxon>
        <taxon>Pseudomonadati</taxon>
        <taxon>Pseudomonadota</taxon>
        <taxon>Alphaproteobacteria</taxon>
        <taxon>Rhodospirillales</taxon>
        <taxon>Roseiterribacteraceae</taxon>
        <taxon>Roseiterribacter</taxon>
    </lineage>
</organism>
<dbReference type="EMBL" id="BOPV01000001">
    <property type="protein sequence ID" value="GIL38823.1"/>
    <property type="molecule type" value="Genomic_DNA"/>
</dbReference>
<evidence type="ECO:0000256" key="2">
    <source>
        <dbReference type="ARBA" id="ARBA00005011"/>
    </source>
</evidence>
<comment type="catalytic activity">
    <reaction evidence="8 9">
        <text>L-histidinol phosphate + 2-oxoglutarate = 3-(imidazol-4-yl)-2-oxopropyl phosphate + L-glutamate</text>
        <dbReference type="Rhea" id="RHEA:23744"/>
        <dbReference type="ChEBI" id="CHEBI:16810"/>
        <dbReference type="ChEBI" id="CHEBI:29985"/>
        <dbReference type="ChEBI" id="CHEBI:57766"/>
        <dbReference type="ChEBI" id="CHEBI:57980"/>
        <dbReference type="EC" id="2.6.1.9"/>
    </reaction>
</comment>
<keyword evidence="9" id="KW-0368">Histidine biosynthesis</keyword>
<dbReference type="HAMAP" id="MF_01023">
    <property type="entry name" value="HisC_aminotrans_2"/>
    <property type="match status" value="1"/>
</dbReference>
<dbReference type="PANTHER" id="PTHR43643">
    <property type="entry name" value="HISTIDINOL-PHOSPHATE AMINOTRANSFERASE 2"/>
    <property type="match status" value="1"/>
</dbReference>
<evidence type="ECO:0000256" key="9">
    <source>
        <dbReference type="HAMAP-Rule" id="MF_01023"/>
    </source>
</evidence>
<keyword evidence="12" id="KW-1185">Reference proteome</keyword>
<evidence type="ECO:0000256" key="3">
    <source>
        <dbReference type="ARBA" id="ARBA00007970"/>
    </source>
</evidence>
<keyword evidence="6 9" id="KW-0808">Transferase</keyword>
<dbReference type="SUPFAM" id="SSF53383">
    <property type="entry name" value="PLP-dependent transferases"/>
    <property type="match status" value="1"/>
</dbReference>
<dbReference type="InterPro" id="IPR050106">
    <property type="entry name" value="HistidinolP_aminotransfase"/>
</dbReference>
<accession>A0A8S8X711</accession>
<gene>
    <name evidence="11" type="primary">hisC_2</name>
    <name evidence="9" type="synonym">hisC</name>
    <name evidence="11" type="ORF">TMPK1_10600</name>
</gene>
<comment type="subunit">
    <text evidence="4 9">Homodimer.</text>
</comment>
<evidence type="ECO:0000256" key="1">
    <source>
        <dbReference type="ARBA" id="ARBA00001933"/>
    </source>
</evidence>
<feature type="modified residue" description="N6-(pyridoxal phosphate)lysine" evidence="9">
    <location>
        <position position="222"/>
    </location>
</feature>
<dbReference type="NCBIfam" id="TIGR01141">
    <property type="entry name" value="hisC"/>
    <property type="match status" value="1"/>
</dbReference>